<feature type="domain" description="Nuclear speckle splicing regulatory protein 1 N-terminal" evidence="4">
    <location>
        <begin position="70"/>
        <end position="183"/>
    </location>
</feature>
<evidence type="ECO:0000313" key="5">
    <source>
        <dbReference type="EMBL" id="KAL3803735.1"/>
    </source>
</evidence>
<accession>A0ABD3QU32</accession>
<reference evidence="5 6" key="1">
    <citation type="journal article" date="2020" name="G3 (Bethesda)">
        <title>Improved Reference Genome for Cyclotella cryptica CCMP332, a Model for Cell Wall Morphogenesis, Salinity Adaptation, and Lipid Production in Diatoms (Bacillariophyta).</title>
        <authorList>
            <person name="Roberts W.R."/>
            <person name="Downey K.M."/>
            <person name="Ruck E.C."/>
            <person name="Traller J.C."/>
            <person name="Alverson A.J."/>
        </authorList>
    </citation>
    <scope>NUCLEOTIDE SEQUENCE [LARGE SCALE GENOMIC DNA]</scope>
    <source>
        <strain evidence="5 6">CCMP332</strain>
    </source>
</reference>
<dbReference type="EMBL" id="JABMIG020000012">
    <property type="protein sequence ID" value="KAL3803735.1"/>
    <property type="molecule type" value="Genomic_DNA"/>
</dbReference>
<protein>
    <recommendedName>
        <fullName evidence="4">Nuclear speckle splicing regulatory protein 1 N-terminal domain-containing protein</fullName>
    </recommendedName>
</protein>
<dbReference type="Pfam" id="PF09745">
    <property type="entry name" value="NSRP1_N"/>
    <property type="match status" value="1"/>
</dbReference>
<comment type="caution">
    <text evidence="5">The sequence shown here is derived from an EMBL/GenBank/DDBJ whole genome shotgun (WGS) entry which is preliminary data.</text>
</comment>
<proteinExistence type="inferred from homology"/>
<keyword evidence="2" id="KW-0175">Coiled coil</keyword>
<sequence length="318" mass="36067">MNIDHLSYGLNSRTNADAATTKAAAPPPRKKKGLAGFDSDSSSDDENRNASTGRSATNKAIAAEQHALRKRAEAALSTEYDYDGEYESFTKNKPEKKKVVQEKSSKYISDLMQSAQRRTQEQEIIYERKIAKDQALEDAEMQYDGKEKFITSAYKRKLEEREAWILAEKEREKKEKEDDVTKKTAGSFLFAGFGRNVLTGGVEKDGKDDKFDSHRRDSKDNKSEDSDYRRSDASRETERVGHISRRRGSRDADSCHSAKPQNSNGESGSSQAAFIGMNNDQTESVPPKTRRQILEERATKIREARERYFQRKGLQPTQ</sequence>
<evidence type="ECO:0000256" key="2">
    <source>
        <dbReference type="ARBA" id="ARBA00023054"/>
    </source>
</evidence>
<dbReference type="InterPro" id="IPR018612">
    <property type="entry name" value="NSRP1_N"/>
</dbReference>
<evidence type="ECO:0000259" key="4">
    <source>
        <dbReference type="Pfam" id="PF09745"/>
    </source>
</evidence>
<dbReference type="PANTHER" id="PTHR30060:SF0">
    <property type="entry name" value="COILED-COIL PROTEIN (DUF2040)-RELATED"/>
    <property type="match status" value="1"/>
</dbReference>
<feature type="compositionally biased region" description="Polar residues" evidence="3">
    <location>
        <begin position="259"/>
        <end position="284"/>
    </location>
</feature>
<evidence type="ECO:0000256" key="3">
    <source>
        <dbReference type="SAM" id="MobiDB-lite"/>
    </source>
</evidence>
<comment type="similarity">
    <text evidence="1">Belongs to the NSRP1 family.</text>
</comment>
<feature type="region of interest" description="Disordered" evidence="3">
    <location>
        <begin position="1"/>
        <end position="74"/>
    </location>
</feature>
<name>A0ABD3QU32_9STRA</name>
<feature type="compositionally biased region" description="Low complexity" evidence="3">
    <location>
        <begin position="14"/>
        <end position="24"/>
    </location>
</feature>
<evidence type="ECO:0000256" key="1">
    <source>
        <dbReference type="ARBA" id="ARBA00010126"/>
    </source>
</evidence>
<dbReference type="Proteomes" id="UP001516023">
    <property type="component" value="Unassembled WGS sequence"/>
</dbReference>
<dbReference type="PANTHER" id="PTHR30060">
    <property type="entry name" value="INNER MEMBRANE PROTEIN"/>
    <property type="match status" value="1"/>
</dbReference>
<feature type="compositionally biased region" description="Polar residues" evidence="3">
    <location>
        <begin position="49"/>
        <end position="58"/>
    </location>
</feature>
<keyword evidence="6" id="KW-1185">Reference proteome</keyword>
<evidence type="ECO:0000313" key="6">
    <source>
        <dbReference type="Proteomes" id="UP001516023"/>
    </source>
</evidence>
<feature type="compositionally biased region" description="Basic and acidic residues" evidence="3">
    <location>
        <begin position="202"/>
        <end position="241"/>
    </location>
</feature>
<gene>
    <name evidence="5" type="ORF">HJC23_003789</name>
</gene>
<feature type="region of interest" description="Disordered" evidence="3">
    <location>
        <begin position="198"/>
        <end position="293"/>
    </location>
</feature>
<dbReference type="AlphaFoldDB" id="A0ABD3QU32"/>
<organism evidence="5 6">
    <name type="scientific">Cyclotella cryptica</name>
    <dbReference type="NCBI Taxonomy" id="29204"/>
    <lineage>
        <taxon>Eukaryota</taxon>
        <taxon>Sar</taxon>
        <taxon>Stramenopiles</taxon>
        <taxon>Ochrophyta</taxon>
        <taxon>Bacillariophyta</taxon>
        <taxon>Coscinodiscophyceae</taxon>
        <taxon>Thalassiosirophycidae</taxon>
        <taxon>Stephanodiscales</taxon>
        <taxon>Stephanodiscaceae</taxon>
        <taxon>Cyclotella</taxon>
    </lineage>
</organism>